<dbReference type="AlphaFoldDB" id="A0A150KL55"/>
<dbReference type="Proteomes" id="UP000075666">
    <property type="component" value="Unassembled WGS sequence"/>
</dbReference>
<proteinExistence type="predicted"/>
<keyword evidence="1" id="KW-0812">Transmembrane</keyword>
<accession>A0A150KL55</accession>
<dbReference type="RefSeq" id="WP_165797734.1">
    <property type="nucleotide sequence ID" value="NZ_JABWUJ010000100.1"/>
</dbReference>
<comment type="caution">
    <text evidence="2">The sequence shown here is derived from an EMBL/GenBank/DDBJ whole genome shotgun (WGS) entry which is preliminary data.</text>
</comment>
<keyword evidence="1" id="KW-0472">Membrane</keyword>
<reference evidence="2 3" key="1">
    <citation type="submission" date="2016-01" db="EMBL/GenBank/DDBJ databases">
        <title>Genome Sequences of Twelve Sporeforming Bacillus Species Isolated from Foods.</title>
        <authorList>
            <person name="Berendsen E.M."/>
            <person name="Wells-Bennik M.H."/>
            <person name="Krawcyk A.O."/>
            <person name="De Jong A."/>
            <person name="Holsappel S."/>
            <person name="Eijlander R.T."/>
            <person name="Kuipers O.P."/>
        </authorList>
    </citation>
    <scope>NUCLEOTIDE SEQUENCE [LARGE SCALE GENOMIC DNA]</scope>
    <source>
        <strain evidence="2 3">B4102</strain>
    </source>
</reference>
<dbReference type="InterPro" id="IPR031616">
    <property type="entry name" value="BsrE-like"/>
</dbReference>
<dbReference type="STRING" id="46224.B4102_3946"/>
<dbReference type="Pfam" id="PF16935">
    <property type="entry name" value="Hol_Tox"/>
    <property type="match status" value="1"/>
</dbReference>
<evidence type="ECO:0000313" key="2">
    <source>
        <dbReference type="EMBL" id="KYC89939.1"/>
    </source>
</evidence>
<feature type="transmembrane region" description="Helical" evidence="1">
    <location>
        <begin position="20"/>
        <end position="42"/>
    </location>
</feature>
<sequence length="45" mass="5126">MATVSRFLPCDHVTARKEMLPMTIFEALVLMISFASLIVLIMKEK</sequence>
<evidence type="ECO:0000313" key="3">
    <source>
        <dbReference type="Proteomes" id="UP000075666"/>
    </source>
</evidence>
<dbReference type="PATRIC" id="fig|46224.3.peg.1090"/>
<organism evidence="2 3">
    <name type="scientific">Heyndrickxia sporothermodurans</name>
    <dbReference type="NCBI Taxonomy" id="46224"/>
    <lineage>
        <taxon>Bacteria</taxon>
        <taxon>Bacillati</taxon>
        <taxon>Bacillota</taxon>
        <taxon>Bacilli</taxon>
        <taxon>Bacillales</taxon>
        <taxon>Bacillaceae</taxon>
        <taxon>Heyndrickxia</taxon>
    </lineage>
</organism>
<name>A0A150KL55_9BACI</name>
<keyword evidence="3" id="KW-1185">Reference proteome</keyword>
<keyword evidence="1" id="KW-1133">Transmembrane helix</keyword>
<dbReference type="EMBL" id="LQYN01000129">
    <property type="protein sequence ID" value="KYC89939.1"/>
    <property type="molecule type" value="Genomic_DNA"/>
</dbReference>
<evidence type="ECO:0000256" key="1">
    <source>
        <dbReference type="SAM" id="Phobius"/>
    </source>
</evidence>
<protein>
    <submittedName>
        <fullName evidence="2">Uncharacterized protein</fullName>
    </submittedName>
</protein>
<gene>
    <name evidence="2" type="ORF">B4102_3946</name>
</gene>